<dbReference type="RefSeq" id="WP_117490383.1">
    <property type="nucleotide sequence ID" value="NZ_QVIG01000001.1"/>
</dbReference>
<dbReference type="GO" id="GO:0046983">
    <property type="term" value="F:protein dimerization activity"/>
    <property type="evidence" value="ECO:0007669"/>
    <property type="project" value="InterPro"/>
</dbReference>
<dbReference type="Gene3D" id="1.20.5.1930">
    <property type="match status" value="1"/>
</dbReference>
<protein>
    <recommendedName>
        <fullName evidence="2">histidine kinase</fullName>
        <ecNumber evidence="2">2.7.13.3</ecNumber>
    </recommendedName>
</protein>
<feature type="region of interest" description="Disordered" evidence="9">
    <location>
        <begin position="355"/>
        <end position="380"/>
    </location>
</feature>
<feature type="transmembrane region" description="Helical" evidence="10">
    <location>
        <begin position="120"/>
        <end position="138"/>
    </location>
</feature>
<keyword evidence="13" id="KW-1185">Reference proteome</keyword>
<evidence type="ECO:0000313" key="13">
    <source>
        <dbReference type="Proteomes" id="UP000263377"/>
    </source>
</evidence>
<dbReference type="PANTHER" id="PTHR24421:SF10">
    <property type="entry name" value="NITRATE_NITRITE SENSOR PROTEIN NARQ"/>
    <property type="match status" value="1"/>
</dbReference>
<organism evidence="12 13">
    <name type="scientific">Kitasatospora xanthocidica</name>
    <dbReference type="NCBI Taxonomy" id="83382"/>
    <lineage>
        <taxon>Bacteria</taxon>
        <taxon>Bacillati</taxon>
        <taxon>Actinomycetota</taxon>
        <taxon>Actinomycetes</taxon>
        <taxon>Kitasatosporales</taxon>
        <taxon>Streptomycetaceae</taxon>
        <taxon>Kitasatospora</taxon>
    </lineage>
</organism>
<sequence>MSTHHGPLLPLPLPLRPSPEPSGAGLPWTAGDALVAVGVAVLDLLGYTIGGSDGRPPIAATALVLLVLAALPLLTRRRHPLASLAGVLVLGLALNLSVSMPPHFTGTLCVALFAVARSRGVAVAVPAGLVAAAVPLVGRGYPLPPAVGDVAGNVVAAALVVVTAEGLTWWQREVEVRRRLLADRAVAQERRRIARELHDIVAHHITTMQLMAAGARANLGGDAEVVREALVTLEGSGRMALREMRHLLDVLRADDEPDGADRAPGKAPGGASGGAPSAPQPGVGQLGQLVEESRRAGLPTDFAVLGQERPLPPSAGLAVFRIVQEALTNTRKHAGRAARARVRLTYHPDRVTVEVSDNGTAAPPDSPVDAPVGAGGVPGPRAHRTGYGLMGMRERVALQGGSMVAGGIDGGGFRVVASLPVAPADGEERLG</sequence>
<proteinExistence type="predicted"/>
<keyword evidence="10" id="KW-1133">Transmembrane helix</keyword>
<keyword evidence="10" id="KW-0472">Membrane</keyword>
<evidence type="ECO:0000259" key="11">
    <source>
        <dbReference type="SMART" id="SM00387"/>
    </source>
</evidence>
<comment type="catalytic activity">
    <reaction evidence="1">
        <text>ATP + protein L-histidine = ADP + protein N-phospho-L-histidine.</text>
        <dbReference type="EC" id="2.7.13.3"/>
    </reaction>
</comment>
<evidence type="ECO:0000256" key="6">
    <source>
        <dbReference type="ARBA" id="ARBA00022777"/>
    </source>
</evidence>
<keyword evidence="8" id="KW-0902">Two-component regulatory system</keyword>
<feature type="compositionally biased region" description="Low complexity" evidence="9">
    <location>
        <begin position="361"/>
        <end position="372"/>
    </location>
</feature>
<dbReference type="InterPro" id="IPR050482">
    <property type="entry name" value="Sensor_HK_TwoCompSys"/>
</dbReference>
<evidence type="ECO:0000256" key="10">
    <source>
        <dbReference type="SAM" id="Phobius"/>
    </source>
</evidence>
<evidence type="ECO:0000256" key="5">
    <source>
        <dbReference type="ARBA" id="ARBA00022741"/>
    </source>
</evidence>
<keyword evidence="3" id="KW-0597">Phosphoprotein</keyword>
<keyword evidence="7" id="KW-0067">ATP-binding</keyword>
<dbReference type="EC" id="2.7.13.3" evidence="2"/>
<dbReference type="CDD" id="cd16917">
    <property type="entry name" value="HATPase_UhpB-NarQ-NarX-like"/>
    <property type="match status" value="1"/>
</dbReference>
<keyword evidence="4" id="KW-0808">Transferase</keyword>
<feature type="region of interest" description="Disordered" evidence="9">
    <location>
        <begin position="255"/>
        <end position="284"/>
    </location>
</feature>
<feature type="transmembrane region" description="Helical" evidence="10">
    <location>
        <begin position="57"/>
        <end position="75"/>
    </location>
</feature>
<name>A0A373A223_9ACTN</name>
<feature type="compositionally biased region" description="Basic and acidic residues" evidence="9">
    <location>
        <begin position="255"/>
        <end position="264"/>
    </location>
</feature>
<evidence type="ECO:0000256" key="2">
    <source>
        <dbReference type="ARBA" id="ARBA00012438"/>
    </source>
</evidence>
<evidence type="ECO:0000256" key="4">
    <source>
        <dbReference type="ARBA" id="ARBA00022679"/>
    </source>
</evidence>
<keyword evidence="10" id="KW-0812">Transmembrane</keyword>
<feature type="transmembrane region" description="Helical" evidence="10">
    <location>
        <begin position="81"/>
        <end position="99"/>
    </location>
</feature>
<evidence type="ECO:0000256" key="1">
    <source>
        <dbReference type="ARBA" id="ARBA00000085"/>
    </source>
</evidence>
<evidence type="ECO:0000256" key="9">
    <source>
        <dbReference type="SAM" id="MobiDB-lite"/>
    </source>
</evidence>
<gene>
    <name evidence="12" type="ORF">DR950_34130</name>
</gene>
<dbReference type="InterPro" id="IPR036890">
    <property type="entry name" value="HATPase_C_sf"/>
</dbReference>
<accession>A0A373A223</accession>
<dbReference type="Proteomes" id="UP000263377">
    <property type="component" value="Unassembled WGS sequence"/>
</dbReference>
<dbReference type="Pfam" id="PF07730">
    <property type="entry name" value="HisKA_3"/>
    <property type="match status" value="1"/>
</dbReference>
<feature type="transmembrane region" description="Helical" evidence="10">
    <location>
        <begin position="150"/>
        <end position="170"/>
    </location>
</feature>
<dbReference type="InterPro" id="IPR003594">
    <property type="entry name" value="HATPase_dom"/>
</dbReference>
<dbReference type="SMART" id="SM00387">
    <property type="entry name" value="HATPase_c"/>
    <property type="match status" value="1"/>
</dbReference>
<dbReference type="AlphaFoldDB" id="A0A373A223"/>
<comment type="caution">
    <text evidence="12">The sequence shown here is derived from an EMBL/GenBank/DDBJ whole genome shotgun (WGS) entry which is preliminary data.</text>
</comment>
<dbReference type="SUPFAM" id="SSF55874">
    <property type="entry name" value="ATPase domain of HSP90 chaperone/DNA topoisomerase II/histidine kinase"/>
    <property type="match status" value="1"/>
</dbReference>
<feature type="compositionally biased region" description="Low complexity" evidence="9">
    <location>
        <begin position="274"/>
        <end position="283"/>
    </location>
</feature>
<keyword evidence="5" id="KW-0547">Nucleotide-binding</keyword>
<evidence type="ECO:0000256" key="8">
    <source>
        <dbReference type="ARBA" id="ARBA00023012"/>
    </source>
</evidence>
<evidence type="ECO:0000256" key="7">
    <source>
        <dbReference type="ARBA" id="ARBA00022840"/>
    </source>
</evidence>
<dbReference type="PANTHER" id="PTHR24421">
    <property type="entry name" value="NITRATE/NITRITE SENSOR PROTEIN NARX-RELATED"/>
    <property type="match status" value="1"/>
</dbReference>
<feature type="domain" description="Histidine kinase/HSP90-like ATPase" evidence="11">
    <location>
        <begin position="314"/>
        <end position="423"/>
    </location>
</feature>
<evidence type="ECO:0000313" key="12">
    <source>
        <dbReference type="EMBL" id="RGD62119.1"/>
    </source>
</evidence>
<reference evidence="12 13" key="1">
    <citation type="submission" date="2018-08" db="EMBL/GenBank/DDBJ databases">
        <title>Diversity &amp; Physiological Properties of Lignin-Decomposing Actinobacteria from Soil.</title>
        <authorList>
            <person name="Roh S.G."/>
            <person name="Kim S.B."/>
        </authorList>
    </citation>
    <scope>NUCLEOTIDE SEQUENCE [LARGE SCALE GENOMIC DNA]</scope>
    <source>
        <strain evidence="12 13">MMS17-GH009</strain>
    </source>
</reference>
<dbReference type="GO" id="GO:0000155">
    <property type="term" value="F:phosphorelay sensor kinase activity"/>
    <property type="evidence" value="ECO:0007669"/>
    <property type="project" value="InterPro"/>
</dbReference>
<dbReference type="EMBL" id="QVIG01000001">
    <property type="protein sequence ID" value="RGD62119.1"/>
    <property type="molecule type" value="Genomic_DNA"/>
</dbReference>
<dbReference type="Gene3D" id="3.30.565.10">
    <property type="entry name" value="Histidine kinase-like ATPase, C-terminal domain"/>
    <property type="match status" value="1"/>
</dbReference>
<dbReference type="InterPro" id="IPR011712">
    <property type="entry name" value="Sig_transdc_His_kin_sub3_dim/P"/>
</dbReference>
<keyword evidence="6 12" id="KW-0418">Kinase</keyword>
<evidence type="ECO:0000256" key="3">
    <source>
        <dbReference type="ARBA" id="ARBA00022553"/>
    </source>
</evidence>
<dbReference type="GO" id="GO:0016020">
    <property type="term" value="C:membrane"/>
    <property type="evidence" value="ECO:0007669"/>
    <property type="project" value="InterPro"/>
</dbReference>
<dbReference type="GO" id="GO:0005524">
    <property type="term" value="F:ATP binding"/>
    <property type="evidence" value="ECO:0007669"/>
    <property type="project" value="UniProtKB-KW"/>
</dbReference>
<dbReference type="Pfam" id="PF02518">
    <property type="entry name" value="HATPase_c"/>
    <property type="match status" value="1"/>
</dbReference>